<evidence type="ECO:0000313" key="3">
    <source>
        <dbReference type="Proteomes" id="UP001168877"/>
    </source>
</evidence>
<comment type="caution">
    <text evidence="2">The sequence shown here is derived from an EMBL/GenBank/DDBJ whole genome shotgun (WGS) entry which is preliminary data.</text>
</comment>
<dbReference type="Pfam" id="PF13456">
    <property type="entry name" value="RVT_3"/>
    <property type="match status" value="1"/>
</dbReference>
<dbReference type="InterPro" id="IPR044730">
    <property type="entry name" value="RNase_H-like_dom_plant"/>
</dbReference>
<sequence length="232" mass="25870">MFSILSGVDKELFCVIIWRIWFGRNCILHGSPFPDWSAIIDWSNSYLADSQYKNQENLPIVAGIPQVNVGWTLPVEGKFKMNCATKVDRKGGRVGIGVVIIRDCESEVLACCSQILRTNYSVKAANLDSILKGLQFGIDCGLSPDVVEVDIKEIVTWINNGIHMDSDLGVILEDVVKLSRSTEDMQFHSIQRSANIAAYDLACYSLRLARDVFWLEEVPNCIGRIVEADKPG</sequence>
<dbReference type="PANTHER" id="PTHR47074:SF48">
    <property type="entry name" value="POLYNUCLEOTIDYL TRANSFERASE, RIBONUCLEASE H-LIKE SUPERFAMILY PROTEIN"/>
    <property type="match status" value="1"/>
</dbReference>
<evidence type="ECO:0000313" key="2">
    <source>
        <dbReference type="EMBL" id="KAK0576228.1"/>
    </source>
</evidence>
<feature type="domain" description="RNase H type-1" evidence="1">
    <location>
        <begin position="93"/>
        <end position="202"/>
    </location>
</feature>
<gene>
    <name evidence="2" type="ORF">LWI29_013937</name>
</gene>
<dbReference type="GO" id="GO:0004523">
    <property type="term" value="F:RNA-DNA hybrid ribonuclease activity"/>
    <property type="evidence" value="ECO:0007669"/>
    <property type="project" value="InterPro"/>
</dbReference>
<dbReference type="Proteomes" id="UP001168877">
    <property type="component" value="Unassembled WGS sequence"/>
</dbReference>
<evidence type="ECO:0000259" key="1">
    <source>
        <dbReference type="Pfam" id="PF13456"/>
    </source>
</evidence>
<keyword evidence="3" id="KW-1185">Reference proteome</keyword>
<dbReference type="InterPro" id="IPR002156">
    <property type="entry name" value="RNaseH_domain"/>
</dbReference>
<dbReference type="EMBL" id="JAUESC010000386">
    <property type="protein sequence ID" value="KAK0576228.1"/>
    <property type="molecule type" value="Genomic_DNA"/>
</dbReference>
<protein>
    <recommendedName>
        <fullName evidence="1">RNase H type-1 domain-containing protein</fullName>
    </recommendedName>
</protein>
<reference evidence="2" key="2">
    <citation type="submission" date="2023-06" db="EMBL/GenBank/DDBJ databases">
        <authorList>
            <person name="Swenson N.G."/>
            <person name="Wegrzyn J.L."/>
            <person name="Mcevoy S.L."/>
        </authorList>
    </citation>
    <scope>NUCLEOTIDE SEQUENCE</scope>
    <source>
        <strain evidence="2">NS2018</strain>
        <tissue evidence="2">Leaf</tissue>
    </source>
</reference>
<reference evidence="2" key="1">
    <citation type="journal article" date="2022" name="Plant J.">
        <title>Strategies of tolerance reflected in two North American maple genomes.</title>
        <authorList>
            <person name="McEvoy S.L."/>
            <person name="Sezen U.U."/>
            <person name="Trouern-Trend A."/>
            <person name="McMahon S.M."/>
            <person name="Schaberg P.G."/>
            <person name="Yang J."/>
            <person name="Wegrzyn J.L."/>
            <person name="Swenson N.G."/>
        </authorList>
    </citation>
    <scope>NUCLEOTIDE SEQUENCE</scope>
    <source>
        <strain evidence="2">NS2018</strain>
    </source>
</reference>
<dbReference type="GO" id="GO:0003676">
    <property type="term" value="F:nucleic acid binding"/>
    <property type="evidence" value="ECO:0007669"/>
    <property type="project" value="InterPro"/>
</dbReference>
<dbReference type="CDD" id="cd06222">
    <property type="entry name" value="RNase_H_like"/>
    <property type="match status" value="1"/>
</dbReference>
<organism evidence="2 3">
    <name type="scientific">Acer saccharum</name>
    <name type="common">Sugar maple</name>
    <dbReference type="NCBI Taxonomy" id="4024"/>
    <lineage>
        <taxon>Eukaryota</taxon>
        <taxon>Viridiplantae</taxon>
        <taxon>Streptophyta</taxon>
        <taxon>Embryophyta</taxon>
        <taxon>Tracheophyta</taxon>
        <taxon>Spermatophyta</taxon>
        <taxon>Magnoliopsida</taxon>
        <taxon>eudicotyledons</taxon>
        <taxon>Gunneridae</taxon>
        <taxon>Pentapetalae</taxon>
        <taxon>rosids</taxon>
        <taxon>malvids</taxon>
        <taxon>Sapindales</taxon>
        <taxon>Sapindaceae</taxon>
        <taxon>Hippocastanoideae</taxon>
        <taxon>Acereae</taxon>
        <taxon>Acer</taxon>
    </lineage>
</organism>
<name>A0AA39RM63_ACESA</name>
<dbReference type="PANTHER" id="PTHR47074">
    <property type="entry name" value="BNAC02G40300D PROTEIN"/>
    <property type="match status" value="1"/>
</dbReference>
<dbReference type="InterPro" id="IPR052929">
    <property type="entry name" value="RNase_H-like_EbsB-rel"/>
</dbReference>
<proteinExistence type="predicted"/>
<accession>A0AA39RM63</accession>
<dbReference type="AlphaFoldDB" id="A0AA39RM63"/>
<dbReference type="Gene3D" id="3.30.420.10">
    <property type="entry name" value="Ribonuclease H-like superfamily/Ribonuclease H"/>
    <property type="match status" value="1"/>
</dbReference>
<dbReference type="InterPro" id="IPR036397">
    <property type="entry name" value="RNaseH_sf"/>
</dbReference>